<dbReference type="Proteomes" id="UP000280935">
    <property type="component" value="Unassembled WGS sequence"/>
</dbReference>
<dbReference type="EMBL" id="RQYT01000017">
    <property type="protein sequence ID" value="RRD49418.1"/>
    <property type="molecule type" value="Genomic_DNA"/>
</dbReference>
<dbReference type="OrthoDB" id="5136203at2"/>
<sequence>MTPFPNQLIQELHAGQAARWGTGLDDLQRRDRCRFSTADVIPRGDDMGFIDHVVGMAEKARRAENDPDADTRRCAVERGSRWREVLAGMLSGRLRIGSRTPVEDLPVWVTPEVVRGGFVTGRALAANPLDPDEAELADELGLPRTRRALFDWWISPEGRAVLLSLLDDDAFSAHLSEHTALMAVALLHDRGDEERAARLIAELAPFRDRLRFVPHATTPSTATPGTVHRHTVARARADLAGFRTPWKVLAQQEALTVWIPLRDEVVTFLAELLTRDEPRPADLERAARLVAMYRDALRTHPHCRKYRRRGENLPLLIEELEQLGSAPWPSRRARRVLDDIERKRGLPHSDRARRLRAEQDAQASRPLHAEIGAILADRLSELRDDEGIPDDLLDDLTAPITVDEATARVPAGTEVPERLGLSLERAVARPLRLLAHSRGIIPSCEVLAEVAPQVTAWRLREGRDVRVGRLLGATHLAFSRRRSLLLTDLRHQVGLDELPWIRDLPGADHDPDALRRAACDLAARALASYPFTPFPNQLIQELDHLTRQAGDDLPWTRELAADIFECAFSPTFARAAREAAPLLRGTLYERYYGLDTDLLSRVDAAAFTRWCLTAAPPTWRPGEWSVAVHGAIIERQQIATTHNLATAVALGVEPVDGWEQAGNRAIEYALWHLRHDPEPRRAARAWRQGVFHLSMAGLDAVLEGPWWKDLFADDCAHLRDDLQRAMAGEPVTPLLGWRVSCP</sequence>
<evidence type="ECO:0000313" key="2">
    <source>
        <dbReference type="Proteomes" id="UP000280935"/>
    </source>
</evidence>
<comment type="caution">
    <text evidence="1">The sequence shown here is derived from an EMBL/GenBank/DDBJ whole genome shotgun (WGS) entry which is preliminary data.</text>
</comment>
<accession>A0A3P1WU09</accession>
<name>A0A3P1WU09_9ACTN</name>
<evidence type="ECO:0000313" key="1">
    <source>
        <dbReference type="EMBL" id="RRD49418.1"/>
    </source>
</evidence>
<proteinExistence type="predicted"/>
<gene>
    <name evidence="1" type="ORF">EII35_08620</name>
</gene>
<dbReference type="AlphaFoldDB" id="A0A3P1WU09"/>
<reference evidence="1 2" key="1">
    <citation type="submission" date="2018-11" db="EMBL/GenBank/DDBJ databases">
        <title>Genomes From Bacteria Associated with the Canine Oral Cavity: a Test Case for Automated Genome-Based Taxonomic Assignment.</title>
        <authorList>
            <person name="Coil D.A."/>
            <person name="Jospin G."/>
            <person name="Darling A.E."/>
            <person name="Wallis C."/>
            <person name="Davis I.J."/>
            <person name="Harris S."/>
            <person name="Eisen J.A."/>
            <person name="Holcombe L.J."/>
            <person name="O'Flynn C."/>
        </authorList>
    </citation>
    <scope>NUCLEOTIDE SEQUENCE [LARGE SCALE GENOMIC DNA]</scope>
    <source>
        <strain evidence="1 2">OH2822_COT-296</strain>
    </source>
</reference>
<organism evidence="1 2">
    <name type="scientific">Arachnia propionica</name>
    <dbReference type="NCBI Taxonomy" id="1750"/>
    <lineage>
        <taxon>Bacteria</taxon>
        <taxon>Bacillati</taxon>
        <taxon>Actinomycetota</taxon>
        <taxon>Actinomycetes</taxon>
        <taxon>Propionibacteriales</taxon>
        <taxon>Propionibacteriaceae</taxon>
        <taxon>Arachnia</taxon>
    </lineage>
</organism>
<protein>
    <submittedName>
        <fullName evidence="1">Uncharacterized protein</fullName>
    </submittedName>
</protein>
<dbReference type="RefSeq" id="WP_125228062.1">
    <property type="nucleotide sequence ID" value="NZ_RQYT01000017.1"/>
</dbReference>